<protein>
    <submittedName>
        <fullName evidence="3">Carbon-nitrogen hydrolase family protein</fullName>
    </submittedName>
</protein>
<dbReference type="OrthoDB" id="9811121at2"/>
<comment type="caution">
    <text evidence="3">The sequence shown here is derived from an EMBL/GenBank/DDBJ whole genome shotgun (WGS) entry which is preliminary data.</text>
</comment>
<dbReference type="RefSeq" id="WP_151566455.1">
    <property type="nucleotide sequence ID" value="NZ_WBMT01000020.1"/>
</dbReference>
<feature type="domain" description="CN hydrolase" evidence="2">
    <location>
        <begin position="1"/>
        <end position="246"/>
    </location>
</feature>
<dbReference type="Proteomes" id="UP000468735">
    <property type="component" value="Unassembled WGS sequence"/>
</dbReference>
<evidence type="ECO:0000256" key="1">
    <source>
        <dbReference type="ARBA" id="ARBA00010613"/>
    </source>
</evidence>
<dbReference type="CDD" id="cd07581">
    <property type="entry name" value="nitrilase_3"/>
    <property type="match status" value="1"/>
</dbReference>
<evidence type="ECO:0000259" key="2">
    <source>
        <dbReference type="PROSITE" id="PS50263"/>
    </source>
</evidence>
<dbReference type="PROSITE" id="PS01227">
    <property type="entry name" value="UPF0012"/>
    <property type="match status" value="1"/>
</dbReference>
<name>A0A6H9YTP3_9ACTN</name>
<proteinExistence type="inferred from homology"/>
<dbReference type="InterPro" id="IPR036526">
    <property type="entry name" value="C-N_Hydrolase_sf"/>
</dbReference>
<evidence type="ECO:0000313" key="4">
    <source>
        <dbReference type="Proteomes" id="UP000468735"/>
    </source>
</evidence>
<dbReference type="GO" id="GO:0016787">
    <property type="term" value="F:hydrolase activity"/>
    <property type="evidence" value="ECO:0007669"/>
    <property type="project" value="UniProtKB-KW"/>
</dbReference>
<accession>A0A6H9YTP3</accession>
<dbReference type="PANTHER" id="PTHR23088">
    <property type="entry name" value="NITRILASE-RELATED"/>
    <property type="match status" value="1"/>
</dbReference>
<dbReference type="Gene3D" id="3.60.110.10">
    <property type="entry name" value="Carbon-nitrogen hydrolase"/>
    <property type="match status" value="1"/>
</dbReference>
<dbReference type="SUPFAM" id="SSF56317">
    <property type="entry name" value="Carbon-nitrogen hydrolase"/>
    <property type="match status" value="1"/>
</dbReference>
<organism evidence="3 4">
    <name type="scientific">Actinomadura rudentiformis</name>
    <dbReference type="NCBI Taxonomy" id="359158"/>
    <lineage>
        <taxon>Bacteria</taxon>
        <taxon>Bacillati</taxon>
        <taxon>Actinomycetota</taxon>
        <taxon>Actinomycetes</taxon>
        <taxon>Streptosporangiales</taxon>
        <taxon>Thermomonosporaceae</taxon>
        <taxon>Actinomadura</taxon>
    </lineage>
</organism>
<keyword evidence="4" id="KW-1185">Reference proteome</keyword>
<reference evidence="3 4" key="1">
    <citation type="submission" date="2019-09" db="EMBL/GenBank/DDBJ databases">
        <title>Actinomadura physcomitrii sp. nov., a novel actinomycete isolated from moss [Physcomitrium sphaericum (Ludw) Fuernr].</title>
        <authorList>
            <person name="Zhuang X."/>
            <person name="Liu C."/>
        </authorList>
    </citation>
    <scope>NUCLEOTIDE SEQUENCE [LARGE SCALE GENOMIC DNA]</scope>
    <source>
        <strain evidence="3 4">HMC1</strain>
    </source>
</reference>
<gene>
    <name evidence="3" type="ORF">F8566_36605</name>
</gene>
<comment type="similarity">
    <text evidence="1">Belongs to the carbon-nitrogen hydrolase superfamily. NIT1/NIT2 family.</text>
</comment>
<keyword evidence="3" id="KW-0378">Hydrolase</keyword>
<dbReference type="EMBL" id="WBMT01000020">
    <property type="protein sequence ID" value="KAB2343068.1"/>
    <property type="molecule type" value="Genomic_DNA"/>
</dbReference>
<dbReference type="AlphaFoldDB" id="A0A6H9YTP3"/>
<dbReference type="PROSITE" id="PS50263">
    <property type="entry name" value="CN_HYDROLASE"/>
    <property type="match status" value="1"/>
</dbReference>
<evidence type="ECO:0000313" key="3">
    <source>
        <dbReference type="EMBL" id="KAB2343068.1"/>
    </source>
</evidence>
<sequence length="267" mass="28310">MRVALCQIVVGDDPKENLRTALEAISEASATPGGVDLAVFPEATVVRFGNDLADAAEPLDGPFVTALREAAREHGTAIIAGVFEPAPEGRVYNTVVGIDSTGTLAGSYRKIHLFDAFGDRESDDVAAGGEPVVLDLAGTRIGLITCYDVRFPELARALVDQGAEVLVVPAAWAQGVFKEEHWTTLVRARAIENTTWVVAVDKAPDRTRPPRGAPGGVGRSQLIDPMGTVVADLGPFPAVRVADLDPAVTSQVRTFLPALAHRRPDLF</sequence>
<dbReference type="InterPro" id="IPR003010">
    <property type="entry name" value="C-N_Hydrolase"/>
</dbReference>
<dbReference type="InterPro" id="IPR001110">
    <property type="entry name" value="UPF0012_CS"/>
</dbReference>
<dbReference type="PANTHER" id="PTHR23088:SF27">
    <property type="entry name" value="DEAMINATED GLUTATHIONE AMIDASE"/>
    <property type="match status" value="1"/>
</dbReference>
<dbReference type="Pfam" id="PF00795">
    <property type="entry name" value="CN_hydrolase"/>
    <property type="match status" value="1"/>
</dbReference>